<proteinExistence type="inferred from homology"/>
<evidence type="ECO:0000313" key="7">
    <source>
        <dbReference type="Proteomes" id="UP000886824"/>
    </source>
</evidence>
<comment type="caution">
    <text evidence="6">The sequence shown here is derived from an EMBL/GenBank/DDBJ whole genome shotgun (WGS) entry which is preliminary data.</text>
</comment>
<gene>
    <name evidence="6" type="ORF">H9826_02580</name>
</gene>
<evidence type="ECO:0000256" key="2">
    <source>
        <dbReference type="ARBA" id="ARBA00023015"/>
    </source>
</evidence>
<dbReference type="SUPFAM" id="SSF53850">
    <property type="entry name" value="Periplasmic binding protein-like II"/>
    <property type="match status" value="1"/>
</dbReference>
<dbReference type="PANTHER" id="PTHR30126">
    <property type="entry name" value="HTH-TYPE TRANSCRIPTIONAL REGULATOR"/>
    <property type="match status" value="1"/>
</dbReference>
<dbReference type="InterPro" id="IPR047788">
    <property type="entry name" value="LysR-like_Sec_metab"/>
</dbReference>
<comment type="similarity">
    <text evidence="1">Belongs to the LysR transcriptional regulatory family.</text>
</comment>
<sequence>MLEFNLKQLEVFVAVASLGSFTRASQTLYLSQSTISAHIQALERALGGALFRRGARRQVCLTRQGEDALPIAREILDRCRILEGIVQPSGEGEILDLASSTVPAQCLLPGLMTGFSRQRPGCKFHIRKGDSAQVHRLLEEGSIGLGFVGAALDPRHYLYEPVLQDRLVLITANTPRFRSLREQGVLGRDLLGEPILCREPGSGTRQRFDAYLERVGMKPGALHVIAQIDQPDTILGAVVSGLGVSVCSILTVRDRLEQGSLLSFELEEGGCCRSLYLVTHREHILTDLEQDFCRFVREGLWEHP</sequence>
<protein>
    <submittedName>
        <fullName evidence="6">LysR family transcriptional regulator</fullName>
    </submittedName>
</protein>
<organism evidence="6 7">
    <name type="scientific">Candidatus Intestinimonas merdavium</name>
    <dbReference type="NCBI Taxonomy" id="2838622"/>
    <lineage>
        <taxon>Bacteria</taxon>
        <taxon>Bacillati</taxon>
        <taxon>Bacillota</taxon>
        <taxon>Clostridia</taxon>
        <taxon>Eubacteriales</taxon>
        <taxon>Intestinimonas</taxon>
    </lineage>
</organism>
<dbReference type="Pfam" id="PF00126">
    <property type="entry name" value="HTH_1"/>
    <property type="match status" value="1"/>
</dbReference>
<dbReference type="Gene3D" id="1.10.10.10">
    <property type="entry name" value="Winged helix-like DNA-binding domain superfamily/Winged helix DNA-binding domain"/>
    <property type="match status" value="1"/>
</dbReference>
<feature type="domain" description="HTH lysR-type" evidence="5">
    <location>
        <begin position="4"/>
        <end position="62"/>
    </location>
</feature>
<dbReference type="Proteomes" id="UP000886824">
    <property type="component" value="Unassembled WGS sequence"/>
</dbReference>
<dbReference type="InterPro" id="IPR005119">
    <property type="entry name" value="LysR_subst-bd"/>
</dbReference>
<evidence type="ECO:0000256" key="3">
    <source>
        <dbReference type="ARBA" id="ARBA00023125"/>
    </source>
</evidence>
<name>A0A9D1Z407_9FIRM</name>
<dbReference type="PRINTS" id="PR00039">
    <property type="entry name" value="HTHLYSR"/>
</dbReference>
<dbReference type="NCBIfam" id="NF040786">
    <property type="entry name" value="LysR_Sec_metab"/>
    <property type="match status" value="1"/>
</dbReference>
<evidence type="ECO:0000256" key="4">
    <source>
        <dbReference type="ARBA" id="ARBA00023163"/>
    </source>
</evidence>
<dbReference type="PANTHER" id="PTHR30126:SF40">
    <property type="entry name" value="HTH-TYPE TRANSCRIPTIONAL REGULATOR GLTR"/>
    <property type="match status" value="1"/>
</dbReference>
<evidence type="ECO:0000256" key="1">
    <source>
        <dbReference type="ARBA" id="ARBA00009437"/>
    </source>
</evidence>
<keyword evidence="2" id="KW-0805">Transcription regulation</keyword>
<dbReference type="GO" id="GO:0000976">
    <property type="term" value="F:transcription cis-regulatory region binding"/>
    <property type="evidence" value="ECO:0007669"/>
    <property type="project" value="TreeGrafter"/>
</dbReference>
<evidence type="ECO:0000313" key="6">
    <source>
        <dbReference type="EMBL" id="HIY72850.1"/>
    </source>
</evidence>
<dbReference type="GO" id="GO:0003700">
    <property type="term" value="F:DNA-binding transcription factor activity"/>
    <property type="evidence" value="ECO:0007669"/>
    <property type="project" value="InterPro"/>
</dbReference>
<keyword evidence="4" id="KW-0804">Transcription</keyword>
<reference evidence="6" key="2">
    <citation type="submission" date="2021-04" db="EMBL/GenBank/DDBJ databases">
        <authorList>
            <person name="Gilroy R."/>
        </authorList>
    </citation>
    <scope>NUCLEOTIDE SEQUENCE</scope>
    <source>
        <strain evidence="6">CHK33-7979</strain>
    </source>
</reference>
<dbReference type="Pfam" id="PF03466">
    <property type="entry name" value="LysR_substrate"/>
    <property type="match status" value="1"/>
</dbReference>
<dbReference type="InterPro" id="IPR000847">
    <property type="entry name" value="LysR_HTH_N"/>
</dbReference>
<reference evidence="6" key="1">
    <citation type="journal article" date="2021" name="PeerJ">
        <title>Extensive microbial diversity within the chicken gut microbiome revealed by metagenomics and culture.</title>
        <authorList>
            <person name="Gilroy R."/>
            <person name="Ravi A."/>
            <person name="Getino M."/>
            <person name="Pursley I."/>
            <person name="Horton D.L."/>
            <person name="Alikhan N.F."/>
            <person name="Baker D."/>
            <person name="Gharbi K."/>
            <person name="Hall N."/>
            <person name="Watson M."/>
            <person name="Adriaenssens E.M."/>
            <person name="Foster-Nyarko E."/>
            <person name="Jarju S."/>
            <person name="Secka A."/>
            <person name="Antonio M."/>
            <person name="Oren A."/>
            <person name="Chaudhuri R.R."/>
            <person name="La Ragione R."/>
            <person name="Hildebrand F."/>
            <person name="Pallen M.J."/>
        </authorList>
    </citation>
    <scope>NUCLEOTIDE SEQUENCE</scope>
    <source>
        <strain evidence="6">CHK33-7979</strain>
    </source>
</reference>
<dbReference type="EMBL" id="DXCX01000027">
    <property type="protein sequence ID" value="HIY72850.1"/>
    <property type="molecule type" value="Genomic_DNA"/>
</dbReference>
<dbReference type="FunFam" id="1.10.10.10:FF:000001">
    <property type="entry name" value="LysR family transcriptional regulator"/>
    <property type="match status" value="1"/>
</dbReference>
<accession>A0A9D1Z407</accession>
<dbReference type="InterPro" id="IPR036388">
    <property type="entry name" value="WH-like_DNA-bd_sf"/>
</dbReference>
<dbReference type="InterPro" id="IPR036390">
    <property type="entry name" value="WH_DNA-bd_sf"/>
</dbReference>
<evidence type="ECO:0000259" key="5">
    <source>
        <dbReference type="PROSITE" id="PS50931"/>
    </source>
</evidence>
<dbReference type="AlphaFoldDB" id="A0A9D1Z407"/>
<dbReference type="PROSITE" id="PS50931">
    <property type="entry name" value="HTH_LYSR"/>
    <property type="match status" value="1"/>
</dbReference>
<keyword evidence="3" id="KW-0238">DNA-binding</keyword>
<dbReference type="Gene3D" id="3.40.190.10">
    <property type="entry name" value="Periplasmic binding protein-like II"/>
    <property type="match status" value="2"/>
</dbReference>
<dbReference type="SUPFAM" id="SSF46785">
    <property type="entry name" value="Winged helix' DNA-binding domain"/>
    <property type="match status" value="1"/>
</dbReference>